<dbReference type="AlphaFoldDB" id="A0A1B0ZJX7"/>
<protein>
    <submittedName>
        <fullName evidence="1">Uncharacterized protein</fullName>
    </submittedName>
</protein>
<dbReference type="Gene3D" id="3.40.50.10810">
    <property type="entry name" value="Tandem AAA-ATPase domain"/>
    <property type="match status" value="1"/>
</dbReference>
<organism evidence="1 2">
    <name type="scientific">Dermabacter vaginalis</name>
    <dbReference type="NCBI Taxonomy" id="1630135"/>
    <lineage>
        <taxon>Bacteria</taxon>
        <taxon>Bacillati</taxon>
        <taxon>Actinomycetota</taxon>
        <taxon>Actinomycetes</taxon>
        <taxon>Micrococcales</taxon>
        <taxon>Dermabacteraceae</taxon>
        <taxon>Dermabacter</taxon>
    </lineage>
</organism>
<dbReference type="STRING" id="1630135.DAD186_17750"/>
<evidence type="ECO:0000313" key="1">
    <source>
        <dbReference type="EMBL" id="ANP28325.1"/>
    </source>
</evidence>
<dbReference type="KEGG" id="dva:DAD186_17750"/>
<sequence length="122" mass="13318">MSATSIDASANGSGVFAMTPPGSLVRVSDETWLVTSVEETSDGALFTVRGVQAVKQKLPATSNPFSYFEKVIISIDTLKQERFVHDLRSHTWDAVVIDELNDALCVPPTVNWKDSSSKTCLR</sequence>
<name>A0A1B0ZJX7_9MICO</name>
<evidence type="ECO:0000313" key="2">
    <source>
        <dbReference type="Proteomes" id="UP000092596"/>
    </source>
</evidence>
<dbReference type="RefSeq" id="WP_065248329.1">
    <property type="nucleotide sequence ID" value="NZ_CP012117.1"/>
</dbReference>
<proteinExistence type="predicted"/>
<dbReference type="InterPro" id="IPR038718">
    <property type="entry name" value="SNF2-like_sf"/>
</dbReference>
<dbReference type="EMBL" id="CP012117">
    <property type="protein sequence ID" value="ANP28325.1"/>
    <property type="molecule type" value="Genomic_DNA"/>
</dbReference>
<dbReference type="Proteomes" id="UP000092596">
    <property type="component" value="Chromosome"/>
</dbReference>
<reference evidence="1 2" key="1">
    <citation type="submission" date="2015-06" db="EMBL/GenBank/DDBJ databases">
        <title>Investigation of pathophysiology for high-risk pregnancy and development of treatment modality based on it.</title>
        <authorList>
            <person name="Kim B.-C."/>
            <person name="Lim S."/>
        </authorList>
    </citation>
    <scope>NUCLEOTIDE SEQUENCE [LARGE SCALE GENOMIC DNA]</scope>
    <source>
        <strain evidence="1 2">AD1-86</strain>
    </source>
</reference>
<accession>A0A1B0ZJX7</accession>
<gene>
    <name evidence="1" type="ORF">DAD186_17750</name>
</gene>